<dbReference type="AlphaFoldDB" id="A0AAN4ZHJ9"/>
<feature type="region of interest" description="Disordered" evidence="1">
    <location>
        <begin position="86"/>
        <end position="110"/>
    </location>
</feature>
<feature type="compositionally biased region" description="Basic residues" evidence="1">
    <location>
        <begin position="90"/>
        <end position="104"/>
    </location>
</feature>
<feature type="signal peptide" evidence="2">
    <location>
        <begin position="1"/>
        <end position="20"/>
    </location>
</feature>
<sequence>SMRFLTILLPAIVAIPCIFTSDDTTLRWRLDDMTSELKGIKNGLDTMTHALTGILNSLKTNEGLRDELETTNRVLNSLLVSINQNAPGGIRRHNKRHHDHHHGVKSIDQQ</sequence>
<dbReference type="Proteomes" id="UP001328107">
    <property type="component" value="Unassembled WGS sequence"/>
</dbReference>
<accession>A0AAN4ZHJ9</accession>
<evidence type="ECO:0000256" key="2">
    <source>
        <dbReference type="SAM" id="SignalP"/>
    </source>
</evidence>
<proteinExistence type="predicted"/>
<evidence type="ECO:0000256" key="1">
    <source>
        <dbReference type="SAM" id="MobiDB-lite"/>
    </source>
</evidence>
<reference evidence="4" key="1">
    <citation type="submission" date="2022-10" db="EMBL/GenBank/DDBJ databases">
        <title>Genome assembly of Pristionchus species.</title>
        <authorList>
            <person name="Yoshida K."/>
            <person name="Sommer R.J."/>
        </authorList>
    </citation>
    <scope>NUCLEOTIDE SEQUENCE [LARGE SCALE GENOMIC DNA]</scope>
    <source>
        <strain evidence="4">RS5460</strain>
    </source>
</reference>
<keyword evidence="4" id="KW-1185">Reference proteome</keyword>
<name>A0AAN4ZHJ9_9BILA</name>
<dbReference type="EMBL" id="BTRK01000003">
    <property type="protein sequence ID" value="GMR41378.1"/>
    <property type="molecule type" value="Genomic_DNA"/>
</dbReference>
<protein>
    <recommendedName>
        <fullName evidence="5">SXP/RAL-2 family protein Ani s 5-like cation-binding domain-containing protein</fullName>
    </recommendedName>
</protein>
<keyword evidence="2" id="KW-0732">Signal</keyword>
<evidence type="ECO:0008006" key="5">
    <source>
        <dbReference type="Google" id="ProtNLM"/>
    </source>
</evidence>
<gene>
    <name evidence="3" type="ORF">PMAYCL1PPCAC_11573</name>
</gene>
<evidence type="ECO:0000313" key="3">
    <source>
        <dbReference type="EMBL" id="GMR41378.1"/>
    </source>
</evidence>
<feature type="non-terminal residue" evidence="3">
    <location>
        <position position="1"/>
    </location>
</feature>
<comment type="caution">
    <text evidence="3">The sequence shown here is derived from an EMBL/GenBank/DDBJ whole genome shotgun (WGS) entry which is preliminary data.</text>
</comment>
<feature type="chain" id="PRO_5042923328" description="SXP/RAL-2 family protein Ani s 5-like cation-binding domain-containing protein" evidence="2">
    <location>
        <begin position="21"/>
        <end position="110"/>
    </location>
</feature>
<evidence type="ECO:0000313" key="4">
    <source>
        <dbReference type="Proteomes" id="UP001328107"/>
    </source>
</evidence>
<organism evidence="3 4">
    <name type="scientific">Pristionchus mayeri</name>
    <dbReference type="NCBI Taxonomy" id="1317129"/>
    <lineage>
        <taxon>Eukaryota</taxon>
        <taxon>Metazoa</taxon>
        <taxon>Ecdysozoa</taxon>
        <taxon>Nematoda</taxon>
        <taxon>Chromadorea</taxon>
        <taxon>Rhabditida</taxon>
        <taxon>Rhabditina</taxon>
        <taxon>Diplogasteromorpha</taxon>
        <taxon>Diplogasteroidea</taxon>
        <taxon>Neodiplogasteridae</taxon>
        <taxon>Pristionchus</taxon>
    </lineage>
</organism>